<gene>
    <name evidence="1" type="ORF">CKJ66_26355</name>
</gene>
<comment type="caution">
    <text evidence="1">The sequence shown here is derived from an EMBL/GenBank/DDBJ whole genome shotgun (WGS) entry which is preliminary data.</text>
</comment>
<proteinExistence type="predicted"/>
<accession>A0A2A2ZBQ5</accession>
<dbReference type="EMBL" id="NSFD01000055">
    <property type="protein sequence ID" value="PBA23785.1"/>
    <property type="molecule type" value="Genomic_DNA"/>
</dbReference>
<name>A0A2A2ZBQ5_MYCAV</name>
<protein>
    <submittedName>
        <fullName evidence="1">Antitoxin</fullName>
    </submittedName>
</protein>
<organism evidence="1 2">
    <name type="scientific">Mycobacterium avium</name>
    <dbReference type="NCBI Taxonomy" id="1764"/>
    <lineage>
        <taxon>Bacteria</taxon>
        <taxon>Bacillati</taxon>
        <taxon>Actinomycetota</taxon>
        <taxon>Actinomycetes</taxon>
        <taxon>Mycobacteriales</taxon>
        <taxon>Mycobacteriaceae</taxon>
        <taxon>Mycobacterium</taxon>
        <taxon>Mycobacterium avium complex (MAC)</taxon>
    </lineage>
</organism>
<sequence>MNASDADEGQSIERRLRDEHLRIALETYTAHTVPTLDIDAYAAKVFEANQAAGL</sequence>
<dbReference type="AlphaFoldDB" id="A0A2A2ZBQ5"/>
<evidence type="ECO:0000313" key="2">
    <source>
        <dbReference type="Proteomes" id="UP000217768"/>
    </source>
</evidence>
<evidence type="ECO:0000313" key="1">
    <source>
        <dbReference type="EMBL" id="PBA23785.1"/>
    </source>
</evidence>
<reference evidence="1 2" key="1">
    <citation type="submission" date="2017-08" db="EMBL/GenBank/DDBJ databases">
        <title>Phylogenetic analysis of Mycobacterium avium complex whole genomes.</title>
        <authorList>
            <person name="Caverly L.J."/>
            <person name="Spilker T."/>
            <person name="Lipuma J."/>
        </authorList>
    </citation>
    <scope>NUCLEOTIDE SEQUENCE [LARGE SCALE GENOMIC DNA]</scope>
    <source>
        <strain evidence="1 2">FLAC0165</strain>
    </source>
</reference>
<dbReference type="Proteomes" id="UP000217768">
    <property type="component" value="Unassembled WGS sequence"/>
</dbReference>